<dbReference type="EMBL" id="MHMA01000029">
    <property type="protein sequence ID" value="OGZ20012.1"/>
    <property type="molecule type" value="Genomic_DNA"/>
</dbReference>
<proteinExistence type="predicted"/>
<dbReference type="SUPFAM" id="SSF109604">
    <property type="entry name" value="HD-domain/PDEase-like"/>
    <property type="match status" value="1"/>
</dbReference>
<organism evidence="1 2">
    <name type="scientific">Candidatus Nealsonbacteria bacterium RIFCSPHIGHO2_01_FULL_43_31</name>
    <dbReference type="NCBI Taxonomy" id="1801665"/>
    <lineage>
        <taxon>Bacteria</taxon>
        <taxon>Candidatus Nealsoniibacteriota</taxon>
    </lineage>
</organism>
<protein>
    <recommendedName>
        <fullName evidence="3">HD domain-containing protein</fullName>
    </recommendedName>
</protein>
<dbReference type="Proteomes" id="UP000178721">
    <property type="component" value="Unassembled WGS sequence"/>
</dbReference>
<comment type="caution">
    <text evidence="1">The sequence shown here is derived from an EMBL/GenBank/DDBJ whole genome shotgun (WGS) entry which is preliminary data.</text>
</comment>
<dbReference type="AlphaFoldDB" id="A0A1G2E2S7"/>
<evidence type="ECO:0000313" key="1">
    <source>
        <dbReference type="EMBL" id="OGZ20012.1"/>
    </source>
</evidence>
<sequence>MQKSELTFDVIEVLKEAAGKFLPALVQKVRETLEPRDLKLFDYVFERYYLKDKIMGRWYDPYHILFSTCFALALERTDEKISPLIVPGIILHDIGYCALPDKTDLNNPQGRILHMQKGAAITAKSLAEVGDFNPFEIGIIVEMVATHDNWILGIQTEDPDCLALIDTDKIFVMSFISFYKDWVGEEGKNLSIQEFFDSRRDSFHKGKHSLSTKSAKEWRDKQFGARQWEIQNDILNDENSFRKYVEGHIQSEIAAGRG</sequence>
<evidence type="ECO:0008006" key="3">
    <source>
        <dbReference type="Google" id="ProtNLM"/>
    </source>
</evidence>
<reference evidence="1 2" key="1">
    <citation type="journal article" date="2016" name="Nat. Commun.">
        <title>Thousands of microbial genomes shed light on interconnected biogeochemical processes in an aquifer system.</title>
        <authorList>
            <person name="Anantharaman K."/>
            <person name="Brown C.T."/>
            <person name="Hug L.A."/>
            <person name="Sharon I."/>
            <person name="Castelle C.J."/>
            <person name="Probst A.J."/>
            <person name="Thomas B.C."/>
            <person name="Singh A."/>
            <person name="Wilkins M.J."/>
            <person name="Karaoz U."/>
            <person name="Brodie E.L."/>
            <person name="Williams K.H."/>
            <person name="Hubbard S.S."/>
            <person name="Banfield J.F."/>
        </authorList>
    </citation>
    <scope>NUCLEOTIDE SEQUENCE [LARGE SCALE GENOMIC DNA]</scope>
</reference>
<name>A0A1G2E2S7_9BACT</name>
<gene>
    <name evidence="1" type="ORF">A2654_02240</name>
</gene>
<evidence type="ECO:0000313" key="2">
    <source>
        <dbReference type="Proteomes" id="UP000178721"/>
    </source>
</evidence>
<accession>A0A1G2E2S7</accession>